<dbReference type="NCBIfam" id="NF007956">
    <property type="entry name" value="PRK10675.1"/>
    <property type="match status" value="1"/>
</dbReference>
<dbReference type="InterPro" id="IPR005886">
    <property type="entry name" value="UDP_G4E"/>
</dbReference>
<keyword evidence="9" id="KW-0119">Carbohydrate metabolism</keyword>
<dbReference type="Pfam" id="PF16363">
    <property type="entry name" value="GDP_Man_Dehyd"/>
    <property type="match status" value="1"/>
</dbReference>
<dbReference type="NCBIfam" id="TIGR01179">
    <property type="entry name" value="galE"/>
    <property type="match status" value="1"/>
</dbReference>
<dbReference type="AlphaFoldDB" id="A0A239PXW6"/>
<evidence type="ECO:0000256" key="7">
    <source>
        <dbReference type="ARBA" id="ARBA00023027"/>
    </source>
</evidence>
<evidence type="ECO:0000256" key="2">
    <source>
        <dbReference type="ARBA" id="ARBA00001911"/>
    </source>
</evidence>
<protein>
    <recommendedName>
        <fullName evidence="6 9">UDP-glucose 4-epimerase</fullName>
        <ecNumber evidence="5 9">5.1.3.2</ecNumber>
    </recommendedName>
</protein>
<evidence type="ECO:0000256" key="9">
    <source>
        <dbReference type="RuleBase" id="RU366046"/>
    </source>
</evidence>
<dbReference type="OrthoDB" id="9801785at2"/>
<evidence type="ECO:0000256" key="3">
    <source>
        <dbReference type="ARBA" id="ARBA00004947"/>
    </source>
</evidence>
<organism evidence="11 12">
    <name type="scientific">Amphiplicatus metriothermophilus</name>
    <dbReference type="NCBI Taxonomy" id="1519374"/>
    <lineage>
        <taxon>Bacteria</taxon>
        <taxon>Pseudomonadati</taxon>
        <taxon>Pseudomonadota</taxon>
        <taxon>Alphaproteobacteria</taxon>
        <taxon>Parvularculales</taxon>
        <taxon>Parvularculaceae</taxon>
        <taxon>Amphiplicatus</taxon>
    </lineage>
</organism>
<dbReference type="CDD" id="cd05247">
    <property type="entry name" value="UDP_G4E_1_SDR_e"/>
    <property type="match status" value="1"/>
</dbReference>
<keyword evidence="7 9" id="KW-0520">NAD</keyword>
<sequence length="344" mass="37223">MTDRIVVAGGAGYIGSHVCVELLAVGKEVLVVDDFSNSSPEALARVEEIAGRKIALLEADLADAAQAEKINAAVAAFRPDGAVHLAGLKAVGESVAEPERYYRVNINAALALVRALDAAGARRIVFSSSATVYGEANPNPVREDAATAPANPYGRTKLFIEEILKDLARADPRWRACNLRYFNPVGAHPSGRIGEDPEGVPNNLFPFIAQTAVGRREKLRIFGKDYPTRDGTGVRDYIHVCDLARGHLAALDYLAGHEDAGAIDVNLGTGVGYSVLEAVEAFARASGRDIPYEFAPRRPGDVAEIYADPSRAARLFGWKAQKTLADMCADHWRWQRDNPDGYRR</sequence>
<evidence type="ECO:0000259" key="10">
    <source>
        <dbReference type="Pfam" id="PF16363"/>
    </source>
</evidence>
<proteinExistence type="inferred from homology"/>
<evidence type="ECO:0000313" key="12">
    <source>
        <dbReference type="Proteomes" id="UP000198346"/>
    </source>
</evidence>
<comment type="catalytic activity">
    <reaction evidence="1 9">
        <text>UDP-alpha-D-glucose = UDP-alpha-D-galactose</text>
        <dbReference type="Rhea" id="RHEA:22168"/>
        <dbReference type="ChEBI" id="CHEBI:58885"/>
        <dbReference type="ChEBI" id="CHEBI:66914"/>
        <dbReference type="EC" id="5.1.3.2"/>
    </reaction>
</comment>
<evidence type="ECO:0000313" key="11">
    <source>
        <dbReference type="EMBL" id="SNT74802.1"/>
    </source>
</evidence>
<reference evidence="11 12" key="1">
    <citation type="submission" date="2017-07" db="EMBL/GenBank/DDBJ databases">
        <authorList>
            <person name="Sun Z.S."/>
            <person name="Albrecht U."/>
            <person name="Echele G."/>
            <person name="Lee C.C."/>
        </authorList>
    </citation>
    <scope>NUCLEOTIDE SEQUENCE [LARGE SCALE GENOMIC DNA]</scope>
    <source>
        <strain evidence="11 12">CGMCC 1.12710</strain>
    </source>
</reference>
<dbReference type="Gene3D" id="3.90.25.10">
    <property type="entry name" value="UDP-galactose 4-epimerase, domain 1"/>
    <property type="match status" value="1"/>
</dbReference>
<keyword evidence="12" id="KW-1185">Reference proteome</keyword>
<evidence type="ECO:0000256" key="4">
    <source>
        <dbReference type="ARBA" id="ARBA00007637"/>
    </source>
</evidence>
<dbReference type="InterPro" id="IPR016040">
    <property type="entry name" value="NAD(P)-bd_dom"/>
</dbReference>
<gene>
    <name evidence="11" type="ORF">SAMN06297382_2390</name>
</gene>
<dbReference type="GO" id="GO:0005829">
    <property type="term" value="C:cytosol"/>
    <property type="evidence" value="ECO:0007669"/>
    <property type="project" value="TreeGrafter"/>
</dbReference>
<evidence type="ECO:0000256" key="8">
    <source>
        <dbReference type="ARBA" id="ARBA00023235"/>
    </source>
</evidence>
<dbReference type="Gene3D" id="3.40.50.720">
    <property type="entry name" value="NAD(P)-binding Rossmann-like Domain"/>
    <property type="match status" value="1"/>
</dbReference>
<dbReference type="SUPFAM" id="SSF51735">
    <property type="entry name" value="NAD(P)-binding Rossmann-fold domains"/>
    <property type="match status" value="1"/>
</dbReference>
<name>A0A239PXW6_9PROT</name>
<dbReference type="PANTHER" id="PTHR43725:SF47">
    <property type="entry name" value="UDP-GLUCOSE 4-EPIMERASE"/>
    <property type="match status" value="1"/>
</dbReference>
<comment type="similarity">
    <text evidence="4 9">Belongs to the NAD(P)-dependent epimerase/dehydratase family.</text>
</comment>
<dbReference type="GO" id="GO:0006012">
    <property type="term" value="P:galactose metabolic process"/>
    <property type="evidence" value="ECO:0007669"/>
    <property type="project" value="UniProtKB-UniPathway"/>
</dbReference>
<comment type="subunit">
    <text evidence="9">Homodimer.</text>
</comment>
<dbReference type="GO" id="GO:0003978">
    <property type="term" value="F:UDP-glucose 4-epimerase activity"/>
    <property type="evidence" value="ECO:0007669"/>
    <property type="project" value="UniProtKB-UniRule"/>
</dbReference>
<dbReference type="EMBL" id="FZQA01000006">
    <property type="protein sequence ID" value="SNT74802.1"/>
    <property type="molecule type" value="Genomic_DNA"/>
</dbReference>
<comment type="pathway">
    <text evidence="3 9">Carbohydrate metabolism; galactose metabolism.</text>
</comment>
<dbReference type="PANTHER" id="PTHR43725">
    <property type="entry name" value="UDP-GLUCOSE 4-EPIMERASE"/>
    <property type="match status" value="1"/>
</dbReference>
<dbReference type="RefSeq" id="WP_089412839.1">
    <property type="nucleotide sequence ID" value="NZ_FZQA01000006.1"/>
</dbReference>
<dbReference type="EC" id="5.1.3.2" evidence="5 9"/>
<evidence type="ECO:0000256" key="5">
    <source>
        <dbReference type="ARBA" id="ARBA00013189"/>
    </source>
</evidence>
<dbReference type="Proteomes" id="UP000198346">
    <property type="component" value="Unassembled WGS sequence"/>
</dbReference>
<evidence type="ECO:0000256" key="1">
    <source>
        <dbReference type="ARBA" id="ARBA00000083"/>
    </source>
</evidence>
<accession>A0A239PXW6</accession>
<feature type="domain" description="NAD(P)-binding" evidence="10">
    <location>
        <begin position="7"/>
        <end position="330"/>
    </location>
</feature>
<comment type="cofactor">
    <cofactor evidence="2 9">
        <name>NAD(+)</name>
        <dbReference type="ChEBI" id="CHEBI:57540"/>
    </cofactor>
</comment>
<keyword evidence="8 9" id="KW-0413">Isomerase</keyword>
<evidence type="ECO:0000256" key="6">
    <source>
        <dbReference type="ARBA" id="ARBA00018569"/>
    </source>
</evidence>
<dbReference type="UniPathway" id="UPA00214"/>
<dbReference type="InterPro" id="IPR036291">
    <property type="entry name" value="NAD(P)-bd_dom_sf"/>
</dbReference>